<keyword evidence="3" id="KW-1185">Reference proteome</keyword>
<feature type="domain" description="Mitochondria-eating protein C-terminal" evidence="1">
    <location>
        <begin position="3"/>
        <end position="68"/>
    </location>
</feature>
<dbReference type="InterPro" id="IPR031981">
    <property type="entry name" value="MIEAP_C"/>
</dbReference>
<protein>
    <recommendedName>
        <fullName evidence="1">Mitochondria-eating protein C-terminal domain-containing protein</fullName>
    </recommendedName>
</protein>
<evidence type="ECO:0000259" key="1">
    <source>
        <dbReference type="Pfam" id="PF16026"/>
    </source>
</evidence>
<proteinExistence type="predicted"/>
<evidence type="ECO:0000313" key="2">
    <source>
        <dbReference type="EMBL" id="KAK3099714.1"/>
    </source>
</evidence>
<dbReference type="EMBL" id="VSWD01000006">
    <property type="protein sequence ID" value="KAK3099714.1"/>
    <property type="molecule type" value="Genomic_DNA"/>
</dbReference>
<sequence length="72" mass="8220">YGNKCVELTWFMVIQDPPMKLVCPKHGEKFKKTEFAYHGRTGKIVELCVWPALYLHEGGPLVNKGHVLPIEP</sequence>
<name>A0AA88YHX0_PINIB</name>
<gene>
    <name evidence="2" type="ORF">FSP39_008474</name>
</gene>
<dbReference type="AlphaFoldDB" id="A0AA88YHX0"/>
<reference evidence="2" key="1">
    <citation type="submission" date="2019-08" db="EMBL/GenBank/DDBJ databases">
        <title>The improved chromosome-level genome for the pearl oyster Pinctada fucata martensii using PacBio sequencing and Hi-C.</title>
        <authorList>
            <person name="Zheng Z."/>
        </authorList>
    </citation>
    <scope>NUCLEOTIDE SEQUENCE</scope>
    <source>
        <strain evidence="2">ZZ-2019</strain>
        <tissue evidence="2">Adductor muscle</tissue>
    </source>
</reference>
<organism evidence="2 3">
    <name type="scientific">Pinctada imbricata</name>
    <name type="common">Atlantic pearl-oyster</name>
    <name type="synonym">Pinctada martensii</name>
    <dbReference type="NCBI Taxonomy" id="66713"/>
    <lineage>
        <taxon>Eukaryota</taxon>
        <taxon>Metazoa</taxon>
        <taxon>Spiralia</taxon>
        <taxon>Lophotrochozoa</taxon>
        <taxon>Mollusca</taxon>
        <taxon>Bivalvia</taxon>
        <taxon>Autobranchia</taxon>
        <taxon>Pteriomorphia</taxon>
        <taxon>Pterioida</taxon>
        <taxon>Pterioidea</taxon>
        <taxon>Pteriidae</taxon>
        <taxon>Pinctada</taxon>
    </lineage>
</organism>
<feature type="non-terminal residue" evidence="2">
    <location>
        <position position="1"/>
    </location>
</feature>
<accession>A0AA88YHX0</accession>
<dbReference type="Proteomes" id="UP001186944">
    <property type="component" value="Unassembled WGS sequence"/>
</dbReference>
<dbReference type="Pfam" id="PF16026">
    <property type="entry name" value="MIEAP"/>
    <property type="match status" value="1"/>
</dbReference>
<comment type="caution">
    <text evidence="2">The sequence shown here is derived from an EMBL/GenBank/DDBJ whole genome shotgun (WGS) entry which is preliminary data.</text>
</comment>
<evidence type="ECO:0000313" key="3">
    <source>
        <dbReference type="Proteomes" id="UP001186944"/>
    </source>
</evidence>